<reference evidence="1 2" key="1">
    <citation type="journal article" date="2016" name="Nat. Commun.">
        <title>Thousands of microbial genomes shed light on interconnected biogeochemical processes in an aquifer system.</title>
        <authorList>
            <person name="Anantharaman K."/>
            <person name="Brown C.T."/>
            <person name="Hug L.A."/>
            <person name="Sharon I."/>
            <person name="Castelle C.J."/>
            <person name="Probst A.J."/>
            <person name="Thomas B.C."/>
            <person name="Singh A."/>
            <person name="Wilkins M.J."/>
            <person name="Karaoz U."/>
            <person name="Brodie E.L."/>
            <person name="Williams K.H."/>
            <person name="Hubbard S.S."/>
            <person name="Banfield J.F."/>
        </authorList>
    </citation>
    <scope>NUCLEOTIDE SEQUENCE [LARGE SCALE GENOMIC DNA]</scope>
</reference>
<sequence length="124" mass="14556">MIRYYYVDDKTPIRTPEEVEPGISRLIQLAVEHGFDPEWLVENNVENHEKAHALAYFRLTLDQAPYVLMGVSLNDDGSPRSIFVEIPVQDSEIELRICCAPENMSWSDREGVKFHLRRIRQRER</sequence>
<organism evidence="1 2">
    <name type="scientific">Candidatus Collierbacteria bacterium RIFCSPHIGHO2_01_FULL_50_25</name>
    <dbReference type="NCBI Taxonomy" id="1817722"/>
    <lineage>
        <taxon>Bacteria</taxon>
        <taxon>Candidatus Collieribacteriota</taxon>
    </lineage>
</organism>
<protein>
    <submittedName>
        <fullName evidence="1">Uncharacterized protein</fullName>
    </submittedName>
</protein>
<proteinExistence type="predicted"/>
<dbReference type="Proteomes" id="UP000177979">
    <property type="component" value="Unassembled WGS sequence"/>
</dbReference>
<evidence type="ECO:0000313" key="1">
    <source>
        <dbReference type="EMBL" id="OGD72403.1"/>
    </source>
</evidence>
<accession>A0A1F5EYC2</accession>
<name>A0A1F5EYC2_9BACT</name>
<gene>
    <name evidence="1" type="ORF">A2703_00275</name>
</gene>
<comment type="caution">
    <text evidence="1">The sequence shown here is derived from an EMBL/GenBank/DDBJ whole genome shotgun (WGS) entry which is preliminary data.</text>
</comment>
<dbReference type="STRING" id="1817722.A2703_00275"/>
<dbReference type="AlphaFoldDB" id="A0A1F5EYC2"/>
<evidence type="ECO:0000313" key="2">
    <source>
        <dbReference type="Proteomes" id="UP000177979"/>
    </source>
</evidence>
<dbReference type="EMBL" id="MFAG01000004">
    <property type="protein sequence ID" value="OGD72403.1"/>
    <property type="molecule type" value="Genomic_DNA"/>
</dbReference>